<keyword evidence="13" id="KW-1185">Reference proteome</keyword>
<feature type="signal peptide" evidence="10">
    <location>
        <begin position="1"/>
        <end position="30"/>
    </location>
</feature>
<protein>
    <recommendedName>
        <fullName evidence="7">Aspartic proteinase Asp1</fullName>
    </recommendedName>
    <alternativeName>
        <fullName evidence="8">Nucellin-like protein</fullName>
    </alternativeName>
</protein>
<evidence type="ECO:0000256" key="3">
    <source>
        <dbReference type="ARBA" id="ARBA00022729"/>
    </source>
</evidence>
<dbReference type="InterPro" id="IPR001461">
    <property type="entry name" value="Aspartic_peptidase_A1"/>
</dbReference>
<feature type="chain" id="PRO_5012975913" description="Aspartic proteinase Asp1" evidence="10">
    <location>
        <begin position="31"/>
        <end position="443"/>
    </location>
</feature>
<evidence type="ECO:0000313" key="13">
    <source>
        <dbReference type="Proteomes" id="UP000187406"/>
    </source>
</evidence>
<keyword evidence="6" id="KW-0378">Hydrolase</keyword>
<sequence>MDSKGSKTMKLSMFPLLLLLLFSTFQGCFSQASYHPTNKKSTSNGFGSSVVFPLTGDVYPLGYYSAKVPLGYPPKLYDLDIDSGSDVTWVQCDAPCTGCTLPRDRLYKPKNNLVLCSHPLCSAVPNQPCENLNDQCHYEMEYADSGTTLGVLVNDSFPLRLTNSSVLSPKLTFGCGYDQKDLGPSYPSNTAGVLGLGNGKASIVSQLRAQGIIRNVVGHCLNGQGGGYLFFGDDLVPSSGVVWTPIRNNLENHYMAGPAELFIGGTSTGFKDLQLIFDSGSSYTYFNSKLYSTVVNLVKKYLIGKPLKEVKDRALPLCWKGSKAFKHTKDFKNYFQPLVLSFPTGRNVQLQMPPEAYLILTKNGNVCLGILHGTEVGLQSYNLIGDISLLDKMVIYDNEKMQIGWIPSNCNRLPNGDGDYGEDFCQPYAVNFGILEEHCPVRF</sequence>
<keyword evidence="4" id="KW-0677">Repeat</keyword>
<dbReference type="InterPro" id="IPR021109">
    <property type="entry name" value="Peptidase_aspartic_dom_sf"/>
</dbReference>
<evidence type="ECO:0000256" key="2">
    <source>
        <dbReference type="ARBA" id="ARBA00022670"/>
    </source>
</evidence>
<dbReference type="Pfam" id="PF14541">
    <property type="entry name" value="TAXi_C"/>
    <property type="match status" value="1"/>
</dbReference>
<dbReference type="GO" id="GO:0006508">
    <property type="term" value="P:proteolysis"/>
    <property type="evidence" value="ECO:0007669"/>
    <property type="project" value="UniProtKB-KW"/>
</dbReference>
<dbReference type="FunFam" id="2.40.70.10:FF:000015">
    <property type="entry name" value="Aspartyl protease family protein"/>
    <property type="match status" value="1"/>
</dbReference>
<dbReference type="InParanoid" id="A0A1Q3BVP8"/>
<comment type="caution">
    <text evidence="12">The sequence shown here is derived from an EMBL/GenBank/DDBJ whole genome shotgun (WGS) entry which is preliminary data.</text>
</comment>
<evidence type="ECO:0000256" key="1">
    <source>
        <dbReference type="ARBA" id="ARBA00007447"/>
    </source>
</evidence>
<dbReference type="InterPro" id="IPR033121">
    <property type="entry name" value="PEPTIDASE_A1"/>
</dbReference>
<dbReference type="Gene3D" id="2.40.70.10">
    <property type="entry name" value="Acid Proteases"/>
    <property type="match status" value="2"/>
</dbReference>
<dbReference type="FunFam" id="2.40.70.10:FF:000027">
    <property type="entry name" value="Aspartic proteinase Asp1 isoform A"/>
    <property type="match status" value="1"/>
</dbReference>
<dbReference type="AlphaFoldDB" id="A0A1Q3BVP8"/>
<dbReference type="Pfam" id="PF14543">
    <property type="entry name" value="TAXi_N"/>
    <property type="match status" value="1"/>
</dbReference>
<dbReference type="FunCoup" id="A0A1Q3BVP8">
    <property type="interactions" value="72"/>
</dbReference>
<keyword evidence="2" id="KW-0645">Protease</keyword>
<dbReference type="InterPro" id="IPR032799">
    <property type="entry name" value="TAXi_C"/>
</dbReference>
<evidence type="ECO:0000256" key="4">
    <source>
        <dbReference type="ARBA" id="ARBA00022737"/>
    </source>
</evidence>
<proteinExistence type="inferred from homology"/>
<evidence type="ECO:0000256" key="6">
    <source>
        <dbReference type="ARBA" id="ARBA00022801"/>
    </source>
</evidence>
<organism evidence="12 13">
    <name type="scientific">Cephalotus follicularis</name>
    <name type="common">Albany pitcher plant</name>
    <dbReference type="NCBI Taxonomy" id="3775"/>
    <lineage>
        <taxon>Eukaryota</taxon>
        <taxon>Viridiplantae</taxon>
        <taxon>Streptophyta</taxon>
        <taxon>Embryophyta</taxon>
        <taxon>Tracheophyta</taxon>
        <taxon>Spermatophyta</taxon>
        <taxon>Magnoliopsida</taxon>
        <taxon>eudicotyledons</taxon>
        <taxon>Gunneridae</taxon>
        <taxon>Pentapetalae</taxon>
        <taxon>rosids</taxon>
        <taxon>fabids</taxon>
        <taxon>Oxalidales</taxon>
        <taxon>Cephalotaceae</taxon>
        <taxon>Cephalotus</taxon>
    </lineage>
</organism>
<dbReference type="InterPro" id="IPR032861">
    <property type="entry name" value="TAXi_N"/>
</dbReference>
<dbReference type="PANTHER" id="PTHR13683:SF227">
    <property type="entry name" value="EUKARYOTIC ASPARTYL PROTEASE FAMILY PROTEIN"/>
    <property type="match status" value="1"/>
</dbReference>
<evidence type="ECO:0000259" key="11">
    <source>
        <dbReference type="PROSITE" id="PS51767"/>
    </source>
</evidence>
<evidence type="ECO:0000256" key="8">
    <source>
        <dbReference type="ARBA" id="ARBA00077656"/>
    </source>
</evidence>
<evidence type="ECO:0000256" key="9">
    <source>
        <dbReference type="PIRSR" id="PIRSR601461-1"/>
    </source>
</evidence>
<dbReference type="Proteomes" id="UP000187406">
    <property type="component" value="Unassembled WGS sequence"/>
</dbReference>
<dbReference type="OrthoDB" id="2747330at2759"/>
<name>A0A1Q3BVP8_CEPFO</name>
<evidence type="ECO:0000256" key="10">
    <source>
        <dbReference type="SAM" id="SignalP"/>
    </source>
</evidence>
<dbReference type="EMBL" id="BDDD01000953">
    <property type="protein sequence ID" value="GAV71949.1"/>
    <property type="molecule type" value="Genomic_DNA"/>
</dbReference>
<comment type="similarity">
    <text evidence="1">Belongs to the peptidase A1 family.</text>
</comment>
<dbReference type="GO" id="GO:0004190">
    <property type="term" value="F:aspartic-type endopeptidase activity"/>
    <property type="evidence" value="ECO:0007669"/>
    <property type="project" value="UniProtKB-KW"/>
</dbReference>
<dbReference type="PROSITE" id="PS51767">
    <property type="entry name" value="PEPTIDASE_A1"/>
    <property type="match status" value="1"/>
</dbReference>
<feature type="domain" description="Peptidase A1" evidence="11">
    <location>
        <begin position="64"/>
        <end position="406"/>
    </location>
</feature>
<dbReference type="STRING" id="3775.A0A1Q3BVP8"/>
<evidence type="ECO:0000256" key="7">
    <source>
        <dbReference type="ARBA" id="ARBA00068871"/>
    </source>
</evidence>
<keyword evidence="5" id="KW-0064">Aspartyl protease</keyword>
<feature type="active site" evidence="9">
    <location>
        <position position="82"/>
    </location>
</feature>
<gene>
    <name evidence="12" type="ORF">CFOL_v3_15438</name>
</gene>
<accession>A0A1Q3BVP8</accession>
<reference evidence="13" key="1">
    <citation type="submission" date="2016-04" db="EMBL/GenBank/DDBJ databases">
        <title>Cephalotus genome sequencing.</title>
        <authorList>
            <person name="Fukushima K."/>
            <person name="Hasebe M."/>
            <person name="Fang X."/>
        </authorList>
    </citation>
    <scope>NUCLEOTIDE SEQUENCE [LARGE SCALE GENOMIC DNA]</scope>
    <source>
        <strain evidence="13">cv. St1</strain>
    </source>
</reference>
<dbReference type="PANTHER" id="PTHR13683">
    <property type="entry name" value="ASPARTYL PROTEASES"/>
    <property type="match status" value="1"/>
</dbReference>
<evidence type="ECO:0000256" key="5">
    <source>
        <dbReference type="ARBA" id="ARBA00022750"/>
    </source>
</evidence>
<keyword evidence="3 10" id="KW-0732">Signal</keyword>
<evidence type="ECO:0000313" key="12">
    <source>
        <dbReference type="EMBL" id="GAV71949.1"/>
    </source>
</evidence>
<dbReference type="SUPFAM" id="SSF50630">
    <property type="entry name" value="Acid proteases"/>
    <property type="match status" value="1"/>
</dbReference>
<dbReference type="PROSITE" id="PS51257">
    <property type="entry name" value="PROKAR_LIPOPROTEIN"/>
    <property type="match status" value="1"/>
</dbReference>
<feature type="active site" evidence="9">
    <location>
        <position position="278"/>
    </location>
</feature>